<dbReference type="STRING" id="49547.MBCUR_08590"/>
<dbReference type="InterPro" id="IPR029060">
    <property type="entry name" value="PIN-like_dom_sf"/>
</dbReference>
<gene>
    <name evidence="2" type="primary">vapC_2</name>
    <name evidence="2" type="ORF">MBCUR_08590</name>
</gene>
<proteinExistence type="predicted"/>
<name>A0A166B303_9EURY</name>
<dbReference type="AlphaFoldDB" id="A0A166B303"/>
<dbReference type="GO" id="GO:0004521">
    <property type="term" value="F:RNA endonuclease activity"/>
    <property type="evidence" value="ECO:0007669"/>
    <property type="project" value="InterPro"/>
</dbReference>
<keyword evidence="2" id="KW-0540">Nuclease</keyword>
<protein>
    <submittedName>
        <fullName evidence="2">tRNA(FMet)-specific endonuclease VapC</fullName>
    </submittedName>
</protein>
<dbReference type="Proteomes" id="UP000077245">
    <property type="component" value="Unassembled WGS sequence"/>
</dbReference>
<dbReference type="SUPFAM" id="SSF88723">
    <property type="entry name" value="PIN domain-like"/>
    <property type="match status" value="1"/>
</dbReference>
<accession>A0A166B303</accession>
<dbReference type="InterPro" id="IPR002716">
    <property type="entry name" value="PIN_dom"/>
</dbReference>
<keyword evidence="2" id="KW-0255">Endonuclease</keyword>
<organism evidence="2 3">
    <name type="scientific">Methanobrevibacter curvatus</name>
    <dbReference type="NCBI Taxonomy" id="49547"/>
    <lineage>
        <taxon>Archaea</taxon>
        <taxon>Methanobacteriati</taxon>
        <taxon>Methanobacteriota</taxon>
        <taxon>Methanomada group</taxon>
        <taxon>Methanobacteria</taxon>
        <taxon>Methanobacteriales</taxon>
        <taxon>Methanobacteriaceae</taxon>
        <taxon>Methanobrevibacter</taxon>
    </lineage>
</organism>
<sequence length="139" mass="16618">MIFLDASFLVALFVENDDYHEMAVKYVPEIINEEKVISKLTIAETITMLSTSLETKEIREIYNNLYENFTVIEDTDYFNDAMKVFVRYDATLSFFDSMYMYIMLMRDIYKIASFDSHFENKDKIIRVPNLPKNMKLRKR</sequence>
<dbReference type="PANTHER" id="PTHR42188">
    <property type="entry name" value="23S RRNA-SPECIFIC ENDONUCLEASE VAPC20"/>
    <property type="match status" value="1"/>
</dbReference>
<dbReference type="InterPro" id="IPR039018">
    <property type="entry name" value="VapC20-like"/>
</dbReference>
<evidence type="ECO:0000313" key="3">
    <source>
        <dbReference type="Proteomes" id="UP000077245"/>
    </source>
</evidence>
<keyword evidence="2" id="KW-0378">Hydrolase</keyword>
<dbReference type="OrthoDB" id="41298at2157"/>
<dbReference type="RefSeq" id="WP_067090654.1">
    <property type="nucleotide sequence ID" value="NZ_LWMV01000160.1"/>
</dbReference>
<dbReference type="PANTHER" id="PTHR42188:SF1">
    <property type="entry name" value="23S RRNA-SPECIFIC ENDONUCLEASE VAPC20"/>
    <property type="match status" value="1"/>
</dbReference>
<dbReference type="Gene3D" id="3.40.50.1010">
    <property type="entry name" value="5'-nuclease"/>
    <property type="match status" value="1"/>
</dbReference>
<dbReference type="PATRIC" id="fig|49547.3.peg.926"/>
<dbReference type="GO" id="GO:0016075">
    <property type="term" value="P:rRNA catabolic process"/>
    <property type="evidence" value="ECO:0007669"/>
    <property type="project" value="TreeGrafter"/>
</dbReference>
<evidence type="ECO:0000259" key="1">
    <source>
        <dbReference type="Pfam" id="PF01850"/>
    </source>
</evidence>
<feature type="domain" description="PIN" evidence="1">
    <location>
        <begin position="2"/>
        <end position="123"/>
    </location>
</feature>
<reference evidence="2 3" key="1">
    <citation type="submission" date="2016-04" db="EMBL/GenBank/DDBJ databases">
        <title>Genome sequence of Methanobrevibacter curvatus DSM 11111.</title>
        <authorList>
            <person name="Poehlein A."/>
            <person name="Seedorf H."/>
            <person name="Daniel R."/>
        </authorList>
    </citation>
    <scope>NUCLEOTIDE SEQUENCE [LARGE SCALE GENOMIC DNA]</scope>
    <source>
        <strain evidence="2 3">DSM 11111</strain>
    </source>
</reference>
<dbReference type="Pfam" id="PF01850">
    <property type="entry name" value="PIN"/>
    <property type="match status" value="1"/>
</dbReference>
<evidence type="ECO:0000313" key="2">
    <source>
        <dbReference type="EMBL" id="KZX12803.1"/>
    </source>
</evidence>
<dbReference type="EMBL" id="LWMV01000160">
    <property type="protein sequence ID" value="KZX12803.1"/>
    <property type="molecule type" value="Genomic_DNA"/>
</dbReference>
<comment type="caution">
    <text evidence="2">The sequence shown here is derived from an EMBL/GenBank/DDBJ whole genome shotgun (WGS) entry which is preliminary data.</text>
</comment>
<keyword evidence="3" id="KW-1185">Reference proteome</keyword>